<keyword evidence="2" id="KW-0812">Transmembrane</keyword>
<comment type="caution">
    <text evidence="3">The sequence shown here is derived from an EMBL/GenBank/DDBJ whole genome shotgun (WGS) entry which is preliminary data.</text>
</comment>
<name>A0A6N7WEF6_9FIRM</name>
<feature type="region of interest" description="Disordered" evidence="1">
    <location>
        <begin position="60"/>
        <end position="81"/>
    </location>
</feature>
<evidence type="ECO:0008006" key="5">
    <source>
        <dbReference type="Google" id="ProtNLM"/>
    </source>
</evidence>
<keyword evidence="2" id="KW-0472">Membrane</keyword>
<evidence type="ECO:0000313" key="3">
    <source>
        <dbReference type="EMBL" id="MSS87868.1"/>
    </source>
</evidence>
<feature type="transmembrane region" description="Helical" evidence="2">
    <location>
        <begin position="12"/>
        <end position="36"/>
    </location>
</feature>
<proteinExistence type="predicted"/>
<organism evidence="3 4">
    <name type="scientific">Eisenbergiella porci</name>
    <dbReference type="NCBI Taxonomy" id="2652274"/>
    <lineage>
        <taxon>Bacteria</taxon>
        <taxon>Bacillati</taxon>
        <taxon>Bacillota</taxon>
        <taxon>Clostridia</taxon>
        <taxon>Lachnospirales</taxon>
        <taxon>Lachnospiraceae</taxon>
        <taxon>Eisenbergiella</taxon>
    </lineage>
</organism>
<evidence type="ECO:0000313" key="4">
    <source>
        <dbReference type="Proteomes" id="UP000436047"/>
    </source>
</evidence>
<dbReference type="Proteomes" id="UP000436047">
    <property type="component" value="Unassembled WGS sequence"/>
</dbReference>
<dbReference type="EMBL" id="VUMI01000007">
    <property type="protein sequence ID" value="MSS87868.1"/>
    <property type="molecule type" value="Genomic_DNA"/>
</dbReference>
<dbReference type="AlphaFoldDB" id="A0A6N7WEF6"/>
<protein>
    <recommendedName>
        <fullName evidence="5">TPM domain-containing protein</fullName>
    </recommendedName>
</protein>
<evidence type="ECO:0000256" key="1">
    <source>
        <dbReference type="SAM" id="MobiDB-lite"/>
    </source>
</evidence>
<sequence length="224" mass="25150">MNRRMILRYRSGSCLGLCLALVVAFIFVIIGAVSFFSSIFSLGRRNDSFYGYVAPQTVQQSGKEQTNSSSQPKTNYSGQSSGAIEPVVGEYFTDRLGWIKQSATLNAGMETFFKKTSVKPYLYLTDNVYGSTEPSDKQMDTFANSLYDKLFTDENHFLLVFQEYGDYYMTWYVSGSDAAGVVDEEAANIVLDYVDEYYSSDMGEEEYFRNVFSMAAGDIMEGGQ</sequence>
<keyword evidence="2" id="KW-1133">Transmembrane helix</keyword>
<accession>A0A6N7WEF6</accession>
<reference evidence="3 4" key="1">
    <citation type="submission" date="2019-08" db="EMBL/GenBank/DDBJ databases">
        <title>In-depth cultivation of the pig gut microbiome towards novel bacterial diversity and tailored functional studies.</title>
        <authorList>
            <person name="Wylensek D."/>
            <person name="Hitch T.C.A."/>
            <person name="Clavel T."/>
        </authorList>
    </citation>
    <scope>NUCLEOTIDE SEQUENCE [LARGE SCALE GENOMIC DNA]</scope>
    <source>
        <strain evidence="3 4">WCA-389-WT-23B</strain>
    </source>
</reference>
<dbReference type="GeneID" id="86052601"/>
<keyword evidence="4" id="KW-1185">Reference proteome</keyword>
<dbReference type="RefSeq" id="WP_154463865.1">
    <property type="nucleotide sequence ID" value="NZ_JAXDZL010000023.1"/>
</dbReference>
<gene>
    <name evidence="3" type="ORF">FYJ45_05865</name>
</gene>
<evidence type="ECO:0000256" key="2">
    <source>
        <dbReference type="SAM" id="Phobius"/>
    </source>
</evidence>